<accession>A0A6S7HYZ4</accession>
<evidence type="ECO:0000313" key="1">
    <source>
        <dbReference type="EMBL" id="CAB4009353.1"/>
    </source>
</evidence>
<proteinExistence type="predicted"/>
<gene>
    <name evidence="1" type="ORF">PACLA_8A057683</name>
</gene>
<dbReference type="EMBL" id="CACRXK020006426">
    <property type="protein sequence ID" value="CAB4009353.1"/>
    <property type="molecule type" value="Genomic_DNA"/>
</dbReference>
<organism evidence="1 2">
    <name type="scientific">Paramuricea clavata</name>
    <name type="common">Red gorgonian</name>
    <name type="synonym">Violescent sea-whip</name>
    <dbReference type="NCBI Taxonomy" id="317549"/>
    <lineage>
        <taxon>Eukaryota</taxon>
        <taxon>Metazoa</taxon>
        <taxon>Cnidaria</taxon>
        <taxon>Anthozoa</taxon>
        <taxon>Octocorallia</taxon>
        <taxon>Malacalcyonacea</taxon>
        <taxon>Plexauridae</taxon>
        <taxon>Paramuricea</taxon>
    </lineage>
</organism>
<dbReference type="Proteomes" id="UP001152795">
    <property type="component" value="Unassembled WGS sequence"/>
</dbReference>
<evidence type="ECO:0000313" key="2">
    <source>
        <dbReference type="Proteomes" id="UP001152795"/>
    </source>
</evidence>
<protein>
    <submittedName>
        <fullName evidence="1">Uncharacterized protein</fullName>
    </submittedName>
</protein>
<reference evidence="1" key="1">
    <citation type="submission" date="2020-04" db="EMBL/GenBank/DDBJ databases">
        <authorList>
            <person name="Alioto T."/>
            <person name="Alioto T."/>
            <person name="Gomez Garrido J."/>
        </authorList>
    </citation>
    <scope>NUCLEOTIDE SEQUENCE</scope>
    <source>
        <strain evidence="1">A484AB</strain>
    </source>
</reference>
<dbReference type="OrthoDB" id="5986330at2759"/>
<keyword evidence="2" id="KW-1185">Reference proteome</keyword>
<sequence>MEEQLREVILESVPPKRTGEVSDFWSCTKSLYLGGNLTKARETVSRRISRDNKSLTRTPTWTTYKAEEIRSVNLKRLKNKPRRGGFTLHKWHRNVEELESISNETAKGDQDANTKAYSESTTKILGVPWEKKTDVVRVNLEACQLTVSPLTKRIVSDKRCIRSAWVGFAGDDYWEDLVQ</sequence>
<comment type="caution">
    <text evidence="1">The sequence shown here is derived from an EMBL/GenBank/DDBJ whole genome shotgun (WGS) entry which is preliminary data.</text>
</comment>
<dbReference type="AlphaFoldDB" id="A0A6S7HYZ4"/>
<name>A0A6S7HYZ4_PARCT</name>